<comment type="caution">
    <text evidence="2">The sequence shown here is derived from an EMBL/GenBank/DDBJ whole genome shotgun (WGS) entry which is preliminary data.</text>
</comment>
<reference evidence="2 3" key="1">
    <citation type="submission" date="2016-05" db="EMBL/GenBank/DDBJ databases">
        <title>Draft Genome Sequence of Algibacter sp. Strain SK-16 Isolated from the Surface Water of Aburatsubo Inlet.</title>
        <authorList>
            <person name="Wong S.-K."/>
            <person name="Yoshizawa S."/>
            <person name="Nakajima Y."/>
            <person name="Ogura Y."/>
            <person name="Tetsuya H."/>
            <person name="Hamasaki K."/>
        </authorList>
    </citation>
    <scope>NUCLEOTIDE SEQUENCE [LARGE SCALE GENOMIC DNA]</scope>
    <source>
        <strain evidence="2 3">SK-16</strain>
    </source>
</reference>
<protein>
    <submittedName>
        <fullName evidence="2">Uncharacterized protein</fullName>
    </submittedName>
</protein>
<evidence type="ECO:0000313" key="3">
    <source>
        <dbReference type="Proteomes" id="UP000095713"/>
    </source>
</evidence>
<gene>
    <name evidence="2" type="ORF">A8C32_14560</name>
</gene>
<keyword evidence="1" id="KW-1133">Transmembrane helix</keyword>
<accession>A0A1E5TCJ0</accession>
<organism evidence="2 3">
    <name type="scientific">Flavivirga aquatica</name>
    <dbReference type="NCBI Taxonomy" id="1849968"/>
    <lineage>
        <taxon>Bacteria</taxon>
        <taxon>Pseudomonadati</taxon>
        <taxon>Bacteroidota</taxon>
        <taxon>Flavobacteriia</taxon>
        <taxon>Flavobacteriales</taxon>
        <taxon>Flavobacteriaceae</taxon>
        <taxon>Flavivirga</taxon>
    </lineage>
</organism>
<dbReference type="EMBL" id="MDJD01000014">
    <property type="protein sequence ID" value="OEK09102.1"/>
    <property type="molecule type" value="Genomic_DNA"/>
</dbReference>
<keyword evidence="1" id="KW-0812">Transmembrane</keyword>
<dbReference type="Proteomes" id="UP000095713">
    <property type="component" value="Unassembled WGS sequence"/>
</dbReference>
<feature type="transmembrane region" description="Helical" evidence="1">
    <location>
        <begin position="21"/>
        <end position="40"/>
    </location>
</feature>
<dbReference type="STRING" id="1849968.A8C32_14560"/>
<feature type="transmembrane region" description="Helical" evidence="1">
    <location>
        <begin position="115"/>
        <end position="133"/>
    </location>
</feature>
<dbReference type="AlphaFoldDB" id="A0A1E5TCJ0"/>
<keyword evidence="3" id="KW-1185">Reference proteome</keyword>
<sequence length="153" mass="18223">MSYRFFFMKRKLKELFISKVLFIYIIQFLAILLSIILFIFLEYYYYLKIVLVSAINSLGFFTLFILWMVSYGNETIDYFDDQVFIIKNSIMNFVAALSLLALTTLYYYTFLYSNFSTILISTIVLNIILLILLKRKLVNLIIKQMIKNSKKLN</sequence>
<evidence type="ECO:0000313" key="2">
    <source>
        <dbReference type="EMBL" id="OEK09102.1"/>
    </source>
</evidence>
<proteinExistence type="predicted"/>
<evidence type="ECO:0000256" key="1">
    <source>
        <dbReference type="SAM" id="Phobius"/>
    </source>
</evidence>
<keyword evidence="1" id="KW-0472">Membrane</keyword>
<feature type="transmembrane region" description="Helical" evidence="1">
    <location>
        <begin position="90"/>
        <end position="109"/>
    </location>
</feature>
<name>A0A1E5TCJ0_9FLAO</name>
<feature type="transmembrane region" description="Helical" evidence="1">
    <location>
        <begin position="46"/>
        <end position="69"/>
    </location>
</feature>